<dbReference type="CDD" id="cd03364">
    <property type="entry name" value="TOPRIM_DnaG_primases"/>
    <property type="match status" value="1"/>
</dbReference>
<dbReference type="Gene3D" id="3.90.980.10">
    <property type="entry name" value="DNA primase, catalytic core, N-terminal domain"/>
    <property type="match status" value="1"/>
</dbReference>
<dbReference type="PROSITE" id="PS50880">
    <property type="entry name" value="TOPRIM"/>
    <property type="match status" value="1"/>
</dbReference>
<evidence type="ECO:0000256" key="7">
    <source>
        <dbReference type="ARBA" id="ARBA00022771"/>
    </source>
</evidence>
<feature type="domain" description="Toprim" evidence="16">
    <location>
        <begin position="258"/>
        <end position="339"/>
    </location>
</feature>
<dbReference type="HAMAP" id="MF_00974">
    <property type="entry name" value="DNA_primase_DnaG"/>
    <property type="match status" value="1"/>
</dbReference>
<evidence type="ECO:0000256" key="15">
    <source>
        <dbReference type="SAM" id="MobiDB-lite"/>
    </source>
</evidence>
<keyword evidence="7 12" id="KW-0863">Zinc-finger</keyword>
<keyword evidence="5 12" id="KW-0235">DNA replication</keyword>
<dbReference type="EMBL" id="MGFE01000016">
    <property type="protein sequence ID" value="OGL98754.1"/>
    <property type="molecule type" value="Genomic_DNA"/>
</dbReference>
<comment type="caution">
    <text evidence="17">The sequence shown here is derived from an EMBL/GenBank/DDBJ whole genome shotgun (WGS) entry which is preliminary data.</text>
</comment>
<evidence type="ECO:0000256" key="9">
    <source>
        <dbReference type="ARBA" id="ARBA00022842"/>
    </source>
</evidence>
<evidence type="ECO:0000256" key="14">
    <source>
        <dbReference type="PIRSR" id="PIRSR002811-1"/>
    </source>
</evidence>
<evidence type="ECO:0000256" key="2">
    <source>
        <dbReference type="ARBA" id="ARBA00022515"/>
    </source>
</evidence>
<dbReference type="InterPro" id="IPR006295">
    <property type="entry name" value="DNA_primase_DnaG"/>
</dbReference>
<dbReference type="InterPro" id="IPR030846">
    <property type="entry name" value="DnaG_bac"/>
</dbReference>
<comment type="subunit">
    <text evidence="12">Monomer. Interacts with DnaB.</text>
</comment>
<dbReference type="SMART" id="SM00493">
    <property type="entry name" value="TOPRIM"/>
    <property type="match status" value="1"/>
</dbReference>
<accession>A0A1F7W9J6</accession>
<dbReference type="GO" id="GO:0008270">
    <property type="term" value="F:zinc ion binding"/>
    <property type="evidence" value="ECO:0007669"/>
    <property type="project" value="UniProtKB-UniRule"/>
</dbReference>
<organism evidence="17 18">
    <name type="scientific">Candidatus Uhrbacteria bacterium RIFOXYB2_FULL_57_15</name>
    <dbReference type="NCBI Taxonomy" id="1802422"/>
    <lineage>
        <taxon>Bacteria</taxon>
        <taxon>Candidatus Uhriibacteriota</taxon>
    </lineage>
</organism>
<gene>
    <name evidence="12" type="primary">dnaG</name>
    <name evidence="17" type="ORF">A2304_01065</name>
</gene>
<dbReference type="Pfam" id="PF10410">
    <property type="entry name" value="DnaB_bind"/>
    <property type="match status" value="1"/>
</dbReference>
<dbReference type="SUPFAM" id="SSF56731">
    <property type="entry name" value="DNA primase core"/>
    <property type="match status" value="1"/>
</dbReference>
<dbReference type="SMART" id="SM00400">
    <property type="entry name" value="ZnF_CHCC"/>
    <property type="match status" value="1"/>
</dbReference>
<dbReference type="Gene3D" id="3.40.1360.10">
    <property type="match status" value="1"/>
</dbReference>
<dbReference type="InterPro" id="IPR019475">
    <property type="entry name" value="DNA_primase_DnaB-bd"/>
</dbReference>
<dbReference type="Proteomes" id="UP000176501">
    <property type="component" value="Unassembled WGS sequence"/>
</dbReference>
<dbReference type="GO" id="GO:0003677">
    <property type="term" value="F:DNA binding"/>
    <property type="evidence" value="ECO:0007669"/>
    <property type="project" value="UniProtKB-KW"/>
</dbReference>
<evidence type="ECO:0000256" key="4">
    <source>
        <dbReference type="ARBA" id="ARBA00022695"/>
    </source>
</evidence>
<reference evidence="17 18" key="1">
    <citation type="journal article" date="2016" name="Nat. Commun.">
        <title>Thousands of microbial genomes shed light on interconnected biogeochemical processes in an aquifer system.</title>
        <authorList>
            <person name="Anantharaman K."/>
            <person name="Brown C.T."/>
            <person name="Hug L.A."/>
            <person name="Sharon I."/>
            <person name="Castelle C.J."/>
            <person name="Probst A.J."/>
            <person name="Thomas B.C."/>
            <person name="Singh A."/>
            <person name="Wilkins M.J."/>
            <person name="Karaoz U."/>
            <person name="Brodie E.L."/>
            <person name="Williams K.H."/>
            <person name="Hubbard S.S."/>
            <person name="Banfield J.F."/>
        </authorList>
    </citation>
    <scope>NUCLEOTIDE SEQUENCE [LARGE SCALE GENOMIC DNA]</scope>
</reference>
<feature type="region of interest" description="Disordered" evidence="15">
    <location>
        <begin position="433"/>
        <end position="457"/>
    </location>
</feature>
<keyword evidence="11 12" id="KW-0804">Transcription</keyword>
<dbReference type="InterPro" id="IPR036977">
    <property type="entry name" value="DNA_primase_Znf_CHC2"/>
</dbReference>
<keyword evidence="6 12" id="KW-0479">Metal-binding</keyword>
<keyword evidence="1 12" id="KW-0240">DNA-directed RNA polymerase</keyword>
<evidence type="ECO:0000313" key="18">
    <source>
        <dbReference type="Proteomes" id="UP000176501"/>
    </source>
</evidence>
<keyword evidence="3 12" id="KW-0808">Transferase</keyword>
<dbReference type="InterPro" id="IPR006171">
    <property type="entry name" value="TOPRIM_dom"/>
</dbReference>
<comment type="function">
    <text evidence="12 13">RNA polymerase that catalyzes the synthesis of short RNA molecules used as primers for DNA polymerase during DNA replication.</text>
</comment>
<dbReference type="PANTHER" id="PTHR30313:SF2">
    <property type="entry name" value="DNA PRIMASE"/>
    <property type="match status" value="1"/>
</dbReference>
<name>A0A1F7W9J6_9BACT</name>
<evidence type="ECO:0000256" key="6">
    <source>
        <dbReference type="ARBA" id="ARBA00022723"/>
    </source>
</evidence>
<dbReference type="GO" id="GO:0000428">
    <property type="term" value="C:DNA-directed RNA polymerase complex"/>
    <property type="evidence" value="ECO:0007669"/>
    <property type="project" value="UniProtKB-KW"/>
</dbReference>
<dbReference type="SUPFAM" id="SSF57783">
    <property type="entry name" value="Zinc beta-ribbon"/>
    <property type="match status" value="1"/>
</dbReference>
<dbReference type="EC" id="2.7.7.101" evidence="12"/>
<dbReference type="NCBIfam" id="TIGR01391">
    <property type="entry name" value="dnaG"/>
    <property type="match status" value="1"/>
</dbReference>
<dbReference type="GO" id="GO:0006269">
    <property type="term" value="P:DNA replication, synthesis of primer"/>
    <property type="evidence" value="ECO:0007669"/>
    <property type="project" value="UniProtKB-UniRule"/>
</dbReference>
<sequence>MDPKEEIKSRVDIAELVGEYLPLKPAGPSRFRALCPFHAEKTPSFHVSADKQIWHCFGCNEGGDCFSFVMKMEGMDFPEALMHLGKKVGVEVVRFSATETNEKRRLLEANDLAARYYRKVLMESAVGVNARAYLERRGIPDTLAETFGLGFAPDAWDALTVFLSKRGFQPVEQEKAGLVLRRKDGSGVYDRFRNRLMIPLCDAHGNVIGFTGRVMPQEGSQASEDGPKYMNSPETEIYHKGRTLYGLHLAKQAIKREGRVVIVEGNLDVVASHKAGVENVVGSSGTALTEDQLAILRRFTTTIVFSFDADAAGFKAAQRGIALARRSGFDVRVAVLPADAGKDPDEAVQNDPELWRVACAKTVPIMQYFIDRAAVGRDLSSVDDKRAVAALLIPELSQIKDVIEREHWLQTVSDLLRTNTDVLRDAINGTQMSGSVRPERAGVGTARVPASRAASPTTRDEQAVRSLLGMLVQVPSVREMIVLALEARLLPSDRVWALYNDMREEYHSSQSMDQAPHSYFGRLEARLTGRDHERSLLHEIVLHGEEIVAQLPPERVADQVHELLDSLTASDHDRRRKAIEADMRRAEQAGDKATVEKLIREFNALR</sequence>
<dbReference type="FunFam" id="3.90.580.10:FF:000001">
    <property type="entry name" value="DNA primase"/>
    <property type="match status" value="1"/>
</dbReference>
<evidence type="ECO:0000256" key="11">
    <source>
        <dbReference type="ARBA" id="ARBA00023163"/>
    </source>
</evidence>
<dbReference type="Pfam" id="PF08275">
    <property type="entry name" value="DNAG_N"/>
    <property type="match status" value="1"/>
</dbReference>
<comment type="cofactor">
    <cofactor evidence="12 13 14">
        <name>Zn(2+)</name>
        <dbReference type="ChEBI" id="CHEBI:29105"/>
    </cofactor>
    <text evidence="12 13 14">Binds 1 zinc ion per monomer.</text>
</comment>
<keyword evidence="9" id="KW-0460">Magnesium</keyword>
<evidence type="ECO:0000256" key="13">
    <source>
        <dbReference type="PIRNR" id="PIRNR002811"/>
    </source>
</evidence>
<keyword evidence="4 12" id="KW-0548">Nucleotidyltransferase</keyword>
<dbReference type="InterPro" id="IPR013264">
    <property type="entry name" value="DNAG_N"/>
</dbReference>
<dbReference type="Gene3D" id="3.90.580.10">
    <property type="entry name" value="Zinc finger, CHC2-type domain"/>
    <property type="match status" value="1"/>
</dbReference>
<comment type="similarity">
    <text evidence="12 13">Belongs to the DnaG primase family.</text>
</comment>
<keyword evidence="10 12" id="KW-0238">DNA-binding</keyword>
<comment type="domain">
    <text evidence="12">Contains an N-terminal zinc-binding domain, a central core domain that contains the primase activity, and a C-terminal DnaB-binding domain.</text>
</comment>
<dbReference type="InterPro" id="IPR002694">
    <property type="entry name" value="Znf_CHC2"/>
</dbReference>
<dbReference type="AlphaFoldDB" id="A0A1F7W9J6"/>
<dbReference type="GO" id="GO:1990077">
    <property type="term" value="C:primosome complex"/>
    <property type="evidence" value="ECO:0007669"/>
    <property type="project" value="UniProtKB-KW"/>
</dbReference>
<dbReference type="PIRSF" id="PIRSF002811">
    <property type="entry name" value="DnaG"/>
    <property type="match status" value="1"/>
</dbReference>
<dbReference type="GO" id="GO:0003899">
    <property type="term" value="F:DNA-directed RNA polymerase activity"/>
    <property type="evidence" value="ECO:0007669"/>
    <property type="project" value="UniProtKB-UniRule"/>
</dbReference>
<evidence type="ECO:0000256" key="12">
    <source>
        <dbReference type="HAMAP-Rule" id="MF_00974"/>
    </source>
</evidence>
<evidence type="ECO:0000256" key="10">
    <source>
        <dbReference type="ARBA" id="ARBA00023125"/>
    </source>
</evidence>
<evidence type="ECO:0000259" key="16">
    <source>
        <dbReference type="PROSITE" id="PS50880"/>
    </source>
</evidence>
<dbReference type="InterPro" id="IPR037068">
    <property type="entry name" value="DNA_primase_core_N_sf"/>
</dbReference>
<dbReference type="Pfam" id="PF01807">
    <property type="entry name" value="Zn_ribbon_DnaG"/>
    <property type="match status" value="1"/>
</dbReference>
<keyword evidence="2 12" id="KW-0639">Primosome</keyword>
<comment type="catalytic activity">
    <reaction evidence="12">
        <text>ssDNA + n NTP = ssDNA/pppN(pN)n-1 hybrid + (n-1) diphosphate.</text>
        <dbReference type="EC" id="2.7.7.101"/>
    </reaction>
</comment>
<dbReference type="InterPro" id="IPR050219">
    <property type="entry name" value="DnaG_primase"/>
</dbReference>
<dbReference type="InterPro" id="IPR034151">
    <property type="entry name" value="TOPRIM_DnaG_bac"/>
</dbReference>
<protein>
    <recommendedName>
        <fullName evidence="12 13">DNA primase</fullName>
        <ecNumber evidence="12">2.7.7.101</ecNumber>
    </recommendedName>
</protein>
<evidence type="ECO:0000256" key="5">
    <source>
        <dbReference type="ARBA" id="ARBA00022705"/>
    </source>
</evidence>
<proteinExistence type="inferred from homology"/>
<dbReference type="GO" id="GO:0005737">
    <property type="term" value="C:cytoplasm"/>
    <property type="evidence" value="ECO:0007669"/>
    <property type="project" value="TreeGrafter"/>
</dbReference>
<evidence type="ECO:0000256" key="8">
    <source>
        <dbReference type="ARBA" id="ARBA00022833"/>
    </source>
</evidence>
<evidence type="ECO:0000256" key="1">
    <source>
        <dbReference type="ARBA" id="ARBA00022478"/>
    </source>
</evidence>
<feature type="zinc finger region" description="CHC2-type" evidence="12 14">
    <location>
        <begin position="35"/>
        <end position="59"/>
    </location>
</feature>
<evidence type="ECO:0000256" key="3">
    <source>
        <dbReference type="ARBA" id="ARBA00022679"/>
    </source>
</evidence>
<evidence type="ECO:0000313" key="17">
    <source>
        <dbReference type="EMBL" id="OGL98754.1"/>
    </source>
</evidence>
<dbReference type="PANTHER" id="PTHR30313">
    <property type="entry name" value="DNA PRIMASE"/>
    <property type="match status" value="1"/>
</dbReference>
<dbReference type="Pfam" id="PF13155">
    <property type="entry name" value="Toprim_2"/>
    <property type="match status" value="1"/>
</dbReference>
<keyword evidence="8 12" id="KW-0862">Zinc</keyword>